<organism evidence="1 2">
    <name type="scientific">Mycoplasma zalophidermidis</name>
    <dbReference type="NCBI Taxonomy" id="398174"/>
    <lineage>
        <taxon>Bacteria</taxon>
        <taxon>Bacillati</taxon>
        <taxon>Mycoplasmatota</taxon>
        <taxon>Mollicutes</taxon>
        <taxon>Mycoplasmataceae</taxon>
        <taxon>Mycoplasma</taxon>
    </lineage>
</organism>
<dbReference type="Pfam" id="PF13306">
    <property type="entry name" value="LRR_5"/>
    <property type="match status" value="1"/>
</dbReference>
<dbReference type="EMBL" id="JAHMHK010000006">
    <property type="protein sequence ID" value="MBU4693869.1"/>
    <property type="molecule type" value="Genomic_DNA"/>
</dbReference>
<comment type="caution">
    <text evidence="1">The sequence shown here is derived from an EMBL/GenBank/DDBJ whole genome shotgun (WGS) entry which is preliminary data.</text>
</comment>
<dbReference type="RefSeq" id="WP_216567921.1">
    <property type="nucleotide sequence ID" value="NZ_JAHMHK010000006.1"/>
</dbReference>
<dbReference type="InterPro" id="IPR026906">
    <property type="entry name" value="LRR_5"/>
</dbReference>
<evidence type="ECO:0000313" key="2">
    <source>
        <dbReference type="Proteomes" id="UP000812267"/>
    </source>
</evidence>
<reference evidence="1" key="1">
    <citation type="submission" date="2021-06" db="EMBL/GenBank/DDBJ databases">
        <title>Novel Mycoplasma species detected in California sea lions (Zalophus californianus) from the USA.</title>
        <authorList>
            <person name="Volokhov D.V."/>
            <person name="Furtak V.A."/>
            <person name="Zagorodnyaya T.A."/>
        </authorList>
    </citation>
    <scope>NUCLEOTIDE SEQUENCE [LARGE SCALE GENOMIC DNA]</scope>
    <source>
        <strain evidence="1">CSL 4779</strain>
    </source>
</reference>
<keyword evidence="2" id="KW-1185">Reference proteome</keyword>
<name>A0ABS6DSM3_9MOLU</name>
<proteinExistence type="predicted"/>
<accession>A0ABS6DSM3</accession>
<protein>
    <submittedName>
        <fullName evidence="1">Leucine-rich repeat domain-containing protein</fullName>
    </submittedName>
</protein>
<gene>
    <name evidence="1" type="ORF">KQ878_03180</name>
</gene>
<evidence type="ECO:0000313" key="1">
    <source>
        <dbReference type="EMBL" id="MBU4693869.1"/>
    </source>
</evidence>
<dbReference type="Proteomes" id="UP000812267">
    <property type="component" value="Unassembled WGS sequence"/>
</dbReference>
<sequence>MSISIPNVTGIGWNAFGGCDALASVKTPNMVELSEDAFRGTKFLDNLINSNPQKLAIVSDILIDGTKSSGDIVLPKNVKYIANCAFSGYKTLTSVAMPNVTKIGIYAFYRCDNLSYRNSELPRWLTKELFNKILNGSGLHKPQQ</sequence>